<evidence type="ECO:0000313" key="3">
    <source>
        <dbReference type="EMBL" id="SJZ47671.1"/>
    </source>
</evidence>
<proteinExistence type="predicted"/>
<gene>
    <name evidence="3" type="ORF">SAMN02745174_00676</name>
</gene>
<dbReference type="PANTHER" id="PTHR21666">
    <property type="entry name" value="PEPTIDASE-RELATED"/>
    <property type="match status" value="1"/>
</dbReference>
<dbReference type="AlphaFoldDB" id="A0A1T4KZ69"/>
<dbReference type="CDD" id="cd00118">
    <property type="entry name" value="LysM"/>
    <property type="match status" value="2"/>
</dbReference>
<dbReference type="CDD" id="cd12797">
    <property type="entry name" value="M23_peptidase"/>
    <property type="match status" value="1"/>
</dbReference>
<reference evidence="3 4" key="1">
    <citation type="submission" date="2017-02" db="EMBL/GenBank/DDBJ databases">
        <authorList>
            <person name="Peterson S.W."/>
        </authorList>
    </citation>
    <scope>NUCLEOTIDE SEQUENCE [LARGE SCALE GENOMIC DNA]</scope>
    <source>
        <strain evidence="3 4">ATCC 700028</strain>
    </source>
</reference>
<evidence type="ECO:0000256" key="1">
    <source>
        <dbReference type="ARBA" id="ARBA00022729"/>
    </source>
</evidence>
<dbReference type="SUPFAM" id="SSF51261">
    <property type="entry name" value="Duplicated hybrid motif"/>
    <property type="match status" value="1"/>
</dbReference>
<organism evidence="3 4">
    <name type="scientific">Cetobacterium ceti</name>
    <dbReference type="NCBI Taxonomy" id="180163"/>
    <lineage>
        <taxon>Bacteria</taxon>
        <taxon>Fusobacteriati</taxon>
        <taxon>Fusobacteriota</taxon>
        <taxon>Fusobacteriia</taxon>
        <taxon>Fusobacteriales</taxon>
        <taxon>Fusobacteriaceae</taxon>
        <taxon>Cetobacterium</taxon>
    </lineage>
</organism>
<dbReference type="OrthoDB" id="9809488at2"/>
<dbReference type="PANTHER" id="PTHR21666:SF289">
    <property type="entry name" value="L-ALA--D-GLU ENDOPEPTIDASE"/>
    <property type="match status" value="1"/>
</dbReference>
<dbReference type="RefSeq" id="WP_078693208.1">
    <property type="nucleotide sequence ID" value="NZ_FUWX01000005.1"/>
</dbReference>
<accession>A0A1T4KZ69</accession>
<dbReference type="GO" id="GO:0004222">
    <property type="term" value="F:metalloendopeptidase activity"/>
    <property type="evidence" value="ECO:0007669"/>
    <property type="project" value="TreeGrafter"/>
</dbReference>
<sequence>MKILGKGIIGLGCIAIGLLAYKYNPFQKEVIDLKKFNDYYVSDSVSKEESEVENGGLEVLTSNFYVISKDYGTELKESKEEQGEEDKKEEKIEIPQKEVYIVKSGDTLYDIAKLYNMDLDILKVNNPGIKSNIQVGDKINIVTGNGIFYKVKKGDSLYKIASKYRIDIDDLKKYNEEYINNLQPGQELFIKNPSLNVVNRIVKQSGGSSNGKNTSSKTVGRMFAMPVKWAGVSSPFGNRFHPVLKRYILHTGVDLRAKYVPLHAAKDGRVTYTGYMSGYGKIIIIDHGNGYQTRSAHLNNIYVKQGAYVKAGQVIGKTGMTGRVTGPHLHFEIRKNNRPYDPMKYLRR</sequence>
<dbReference type="InterPro" id="IPR050570">
    <property type="entry name" value="Cell_wall_metabolism_enzyme"/>
</dbReference>
<protein>
    <submittedName>
        <fullName evidence="3">Murein DD-endopeptidase MepM and murein hydrolase activator NlpD, contain LysM domain</fullName>
    </submittedName>
</protein>
<keyword evidence="4" id="KW-1185">Reference proteome</keyword>
<keyword evidence="3" id="KW-0378">Hydrolase</keyword>
<dbReference type="Pfam" id="PF01551">
    <property type="entry name" value="Peptidase_M23"/>
    <property type="match status" value="1"/>
</dbReference>
<dbReference type="Gene3D" id="2.70.70.10">
    <property type="entry name" value="Glucose Permease (Domain IIA)"/>
    <property type="match status" value="1"/>
</dbReference>
<dbReference type="InterPro" id="IPR016047">
    <property type="entry name" value="M23ase_b-sheet_dom"/>
</dbReference>
<name>A0A1T4KZ69_9FUSO</name>
<dbReference type="Pfam" id="PF01476">
    <property type="entry name" value="LysM"/>
    <property type="match status" value="2"/>
</dbReference>
<feature type="domain" description="LysM" evidence="2">
    <location>
        <begin position="147"/>
        <end position="190"/>
    </location>
</feature>
<evidence type="ECO:0000259" key="2">
    <source>
        <dbReference type="PROSITE" id="PS51782"/>
    </source>
</evidence>
<dbReference type="Gene3D" id="3.10.350.10">
    <property type="entry name" value="LysM domain"/>
    <property type="match status" value="2"/>
</dbReference>
<feature type="domain" description="LysM" evidence="2">
    <location>
        <begin position="98"/>
        <end position="141"/>
    </location>
</feature>
<dbReference type="InterPro" id="IPR036779">
    <property type="entry name" value="LysM_dom_sf"/>
</dbReference>
<dbReference type="STRING" id="180163.SAMN02745174_00676"/>
<dbReference type="SMART" id="SM00257">
    <property type="entry name" value="LysM"/>
    <property type="match status" value="2"/>
</dbReference>
<dbReference type="InterPro" id="IPR011055">
    <property type="entry name" value="Dup_hybrid_motif"/>
</dbReference>
<dbReference type="EMBL" id="FUWX01000005">
    <property type="protein sequence ID" value="SJZ47671.1"/>
    <property type="molecule type" value="Genomic_DNA"/>
</dbReference>
<dbReference type="Proteomes" id="UP000191153">
    <property type="component" value="Unassembled WGS sequence"/>
</dbReference>
<evidence type="ECO:0000313" key="4">
    <source>
        <dbReference type="Proteomes" id="UP000191153"/>
    </source>
</evidence>
<keyword evidence="1" id="KW-0732">Signal</keyword>
<dbReference type="PROSITE" id="PS51782">
    <property type="entry name" value="LYSM"/>
    <property type="match status" value="2"/>
</dbReference>
<dbReference type="InterPro" id="IPR018392">
    <property type="entry name" value="LysM"/>
</dbReference>